<dbReference type="InterPro" id="IPR041411">
    <property type="entry name" value="Ldi"/>
</dbReference>
<gene>
    <name evidence="3" type="ORF">METZ01_LOCUS102935</name>
</gene>
<proteinExistence type="predicted"/>
<dbReference type="AlphaFoldDB" id="A0A381WCP5"/>
<organism evidence="3">
    <name type="scientific">marine metagenome</name>
    <dbReference type="NCBI Taxonomy" id="408172"/>
    <lineage>
        <taxon>unclassified sequences</taxon>
        <taxon>metagenomes</taxon>
        <taxon>ecological metagenomes</taxon>
    </lineage>
</organism>
<evidence type="ECO:0000313" key="3">
    <source>
        <dbReference type="EMBL" id="SVA50081.1"/>
    </source>
</evidence>
<sequence>MRFIWDKATTEDDWSSTGDPLPWWDRTSTAPMCAFPRFDLSETSYALPLMADQTPAWREVYTEIADQLVGRYTTFWAAIDWLTLIGPDPNQRNYPPEWLVWMPEQLRGHYDPPGWTANGVKPWGLQPDPIAADGNLFFRGFFNLLLSTYSYVSGDDKWERPFKMTGYNNRLFDWTQHSITGFLKDQWAERPQGPHCENTKIWPYCLSAAGLSLQLHDKVFSTSTHWVYDQWVDYAKKHFVKRARGGNIESFAFYYDPIEKMAYAMSDKLAGYGTLAPLFYLYPQAPEFGRELYESGIQQLGWNSRKDNFVQPIDDPRWLSLVLMLSRELGDVTTEQRLSSVAEREFGLNFFDDDPDRFAWRFGLEEPYPRGQLNGVMILSEIGEPGAWTRVYNGRYAPQFHLPTVEGVDFPSLGISEAHNDEAAGQLHVTTYAATSANSGNKTSWRVSQLPDPESLTVYRDGSIFTDWRRIENKSIEINSTIGTHRFRIVWDSRGKTDAPLAGQESMVKGAARSSESSSTSAPTKQYRLASPSSCSCC</sequence>
<accession>A0A381WCP5</accession>
<dbReference type="Pfam" id="PF18566">
    <property type="entry name" value="Ldi"/>
    <property type="match status" value="1"/>
</dbReference>
<protein>
    <recommendedName>
        <fullName evidence="2">Linalool dehydratase/isomerase domain-containing protein</fullName>
    </recommendedName>
</protein>
<evidence type="ECO:0000256" key="1">
    <source>
        <dbReference type="SAM" id="MobiDB-lite"/>
    </source>
</evidence>
<evidence type="ECO:0000259" key="2">
    <source>
        <dbReference type="Pfam" id="PF18566"/>
    </source>
</evidence>
<reference evidence="3" key="1">
    <citation type="submission" date="2018-05" db="EMBL/GenBank/DDBJ databases">
        <authorList>
            <person name="Lanie J.A."/>
            <person name="Ng W.-L."/>
            <person name="Kazmierczak K.M."/>
            <person name="Andrzejewski T.M."/>
            <person name="Davidsen T.M."/>
            <person name="Wayne K.J."/>
            <person name="Tettelin H."/>
            <person name="Glass J.I."/>
            <person name="Rusch D."/>
            <person name="Podicherti R."/>
            <person name="Tsui H.-C.T."/>
            <person name="Winkler M.E."/>
        </authorList>
    </citation>
    <scope>NUCLEOTIDE SEQUENCE</scope>
</reference>
<name>A0A381WCP5_9ZZZZ</name>
<dbReference type="EMBL" id="UINC01011335">
    <property type="protein sequence ID" value="SVA50081.1"/>
    <property type="molecule type" value="Genomic_DNA"/>
</dbReference>
<feature type="domain" description="Linalool dehydratase/isomerase" evidence="2">
    <location>
        <begin position="126"/>
        <end position="346"/>
    </location>
</feature>
<feature type="region of interest" description="Disordered" evidence="1">
    <location>
        <begin position="500"/>
        <end position="538"/>
    </location>
</feature>